<gene>
    <name evidence="7" type="ORF">GEV47_01680</name>
</gene>
<feature type="binding site" evidence="5">
    <location>
        <position position="296"/>
    </location>
    <ligand>
        <name>substrate</name>
    </ligand>
</feature>
<comment type="caution">
    <text evidence="7">The sequence shown here is derived from an EMBL/GenBank/DDBJ whole genome shotgun (WGS) entry which is preliminary data.</text>
</comment>
<dbReference type="InterPro" id="IPR028892">
    <property type="entry name" value="ADE"/>
</dbReference>
<evidence type="ECO:0000313" key="8">
    <source>
        <dbReference type="Proteomes" id="UP000451565"/>
    </source>
</evidence>
<dbReference type="GO" id="GO:0005829">
    <property type="term" value="C:cytosol"/>
    <property type="evidence" value="ECO:0007669"/>
    <property type="project" value="TreeGrafter"/>
</dbReference>
<dbReference type="GO" id="GO:0008270">
    <property type="term" value="F:zinc ion binding"/>
    <property type="evidence" value="ECO:0007669"/>
    <property type="project" value="UniProtKB-UniRule"/>
</dbReference>
<dbReference type="NCBIfam" id="TIGR01430">
    <property type="entry name" value="aden_deam"/>
    <property type="match status" value="1"/>
</dbReference>
<evidence type="ECO:0000256" key="4">
    <source>
        <dbReference type="ARBA" id="ARBA00023080"/>
    </source>
</evidence>
<comment type="cofactor">
    <cofactor evidence="5">
        <name>Zn(2+)</name>
        <dbReference type="ChEBI" id="CHEBI:29105"/>
    </cofactor>
    <text evidence="5">Binds 1 zinc ion per subunit.</text>
</comment>
<dbReference type="AlphaFoldDB" id="A0A843YN38"/>
<keyword evidence="4 5" id="KW-0546">Nucleotide metabolism</keyword>
<dbReference type="GO" id="GO:0043103">
    <property type="term" value="P:hypoxanthine salvage"/>
    <property type="evidence" value="ECO:0007669"/>
    <property type="project" value="UniProtKB-UniRule"/>
</dbReference>
<dbReference type="InterPro" id="IPR001365">
    <property type="entry name" value="A_deaminase_dom"/>
</dbReference>
<evidence type="ECO:0000256" key="2">
    <source>
        <dbReference type="ARBA" id="ARBA00022801"/>
    </source>
</evidence>
<dbReference type="PANTHER" id="PTHR43114">
    <property type="entry name" value="ADENINE DEAMINASE"/>
    <property type="match status" value="1"/>
</dbReference>
<evidence type="ECO:0000256" key="1">
    <source>
        <dbReference type="ARBA" id="ARBA00022723"/>
    </source>
</evidence>
<dbReference type="SUPFAM" id="SSF51556">
    <property type="entry name" value="Metallo-dependent hydrolases"/>
    <property type="match status" value="1"/>
</dbReference>
<dbReference type="Gene3D" id="3.20.20.140">
    <property type="entry name" value="Metal-dependent hydrolases"/>
    <property type="match status" value="1"/>
</dbReference>
<keyword evidence="1 5" id="KW-0479">Metal-binding</keyword>
<feature type="binding site" evidence="5">
    <location>
        <position position="27"/>
    </location>
    <ligand>
        <name>Zn(2+)</name>
        <dbReference type="ChEBI" id="CHEBI:29105"/>
        <note>catalytic</note>
    </ligand>
</feature>
<evidence type="ECO:0000259" key="6">
    <source>
        <dbReference type="Pfam" id="PF00962"/>
    </source>
</evidence>
<comment type="function">
    <text evidence="5">Catalyzes the hydrolytic deamination of adenine to hypoxanthine. Plays an important role in the purine salvage pathway and in nitrogen catabolism.</text>
</comment>
<dbReference type="InterPro" id="IPR032466">
    <property type="entry name" value="Metal_Hydrolase"/>
</dbReference>
<feature type="site" description="Important for catalytic activity" evidence="5">
    <location>
        <position position="238"/>
    </location>
</feature>
<dbReference type="NCBIfam" id="NF006850">
    <property type="entry name" value="PRK09358.1-6"/>
    <property type="match status" value="1"/>
</dbReference>
<evidence type="ECO:0000256" key="5">
    <source>
        <dbReference type="HAMAP-Rule" id="MF_01962"/>
    </source>
</evidence>
<dbReference type="Proteomes" id="UP000451565">
    <property type="component" value="Unassembled WGS sequence"/>
</dbReference>
<feature type="binding site" evidence="5">
    <location>
        <position position="214"/>
    </location>
    <ligand>
        <name>Zn(2+)</name>
        <dbReference type="ChEBI" id="CHEBI:29105"/>
        <note>catalytic</note>
    </ligand>
</feature>
<dbReference type="GO" id="GO:0006146">
    <property type="term" value="P:adenine catabolic process"/>
    <property type="evidence" value="ECO:0007669"/>
    <property type="project" value="UniProtKB-UniRule"/>
</dbReference>
<comment type="similarity">
    <text evidence="5">Belongs to the metallo-dependent hydrolases superfamily. Adenosine and AMP deaminases family. Adenine deaminase type 2 subfamily.</text>
</comment>
<dbReference type="EMBL" id="WINI01000001">
    <property type="protein sequence ID" value="MQQ99396.1"/>
    <property type="molecule type" value="Genomic_DNA"/>
</dbReference>
<keyword evidence="3 5" id="KW-0862">Zinc</keyword>
<dbReference type="InterPro" id="IPR006330">
    <property type="entry name" value="Ado/ade_deaminase"/>
</dbReference>
<comment type="catalytic activity">
    <reaction evidence="5">
        <text>adenine + H2O + H(+) = hypoxanthine + NH4(+)</text>
        <dbReference type="Rhea" id="RHEA:23688"/>
        <dbReference type="ChEBI" id="CHEBI:15377"/>
        <dbReference type="ChEBI" id="CHEBI:15378"/>
        <dbReference type="ChEBI" id="CHEBI:16708"/>
        <dbReference type="ChEBI" id="CHEBI:17368"/>
        <dbReference type="ChEBI" id="CHEBI:28938"/>
        <dbReference type="EC" id="3.5.4.2"/>
    </reaction>
</comment>
<keyword evidence="8" id="KW-1185">Reference proteome</keyword>
<reference evidence="7 8" key="1">
    <citation type="submission" date="2019-10" db="EMBL/GenBank/DDBJ databases">
        <title>Glaciimonas soli sp. nov., a psychrophilic bacterium isolated from the forest soil of a high elevation mountain in Taiwan.</title>
        <authorList>
            <person name="Wang L.-T."/>
            <person name="Shieh W.Y."/>
        </authorList>
    </citation>
    <scope>NUCLEOTIDE SEQUENCE [LARGE SCALE GENOMIC DNA]</scope>
    <source>
        <strain evidence="7 8">GS1</strain>
    </source>
</reference>
<protein>
    <recommendedName>
        <fullName evidence="5">Adenine deaminase</fullName>
        <shortName evidence="5">ADE</shortName>
        <ecNumber evidence="5">3.5.4.2</ecNumber>
    </recommendedName>
    <alternativeName>
        <fullName evidence="5">Adenine aminohydrolase</fullName>
        <shortName evidence="5">AAH</shortName>
    </alternativeName>
</protein>
<sequence>MNAIDTIPPLAADLVSFIEGLPKAELHLHIEGTLEPELLFALAQRNRVKLPYATVEELRAAYAFTDLQSFLDLYYAGAAVLQTEQDFYEMTAAYIAHCRADNVRHVEIFFDPQTHTERGIDIAVVFAGIARALREAQNSPDEHGFSSFMIMSFLRHLSEEDAFATLEAALPLREQYKDLWIGIGLDSAERGNPPEKFAKVFARCRELGFYLVAHAGEEGPPAYVISALDVLQVQRIDHGVRSEEDPDLMTRLSKERIPLTVCPLSNLKLCVVDDLAKHNLARLLHAGLAVTINSDDPAYFGGYMNDNYLAVAQSLRLSRTELVKLTRNSFEASFLPEKEKQRLLQELDGYCMAH</sequence>
<evidence type="ECO:0000256" key="3">
    <source>
        <dbReference type="ARBA" id="ARBA00022833"/>
    </source>
</evidence>
<proteinExistence type="inferred from homology"/>
<dbReference type="RefSeq" id="WP_153232978.1">
    <property type="nucleotide sequence ID" value="NZ_WINI01000001.1"/>
</dbReference>
<organism evidence="7 8">
    <name type="scientific">Glaciimonas soli</name>
    <dbReference type="NCBI Taxonomy" id="2590999"/>
    <lineage>
        <taxon>Bacteria</taxon>
        <taxon>Pseudomonadati</taxon>
        <taxon>Pseudomonadota</taxon>
        <taxon>Betaproteobacteria</taxon>
        <taxon>Burkholderiales</taxon>
        <taxon>Oxalobacteraceae</taxon>
        <taxon>Glaciimonas</taxon>
    </lineage>
</organism>
<keyword evidence="2 5" id="KW-0378">Hydrolase</keyword>
<dbReference type="EC" id="3.5.4.2" evidence="5"/>
<dbReference type="CDD" id="cd01320">
    <property type="entry name" value="ADA"/>
    <property type="match status" value="1"/>
</dbReference>
<dbReference type="GO" id="GO:0000034">
    <property type="term" value="F:adenine deaminase activity"/>
    <property type="evidence" value="ECO:0007669"/>
    <property type="project" value="UniProtKB-UniRule"/>
</dbReference>
<dbReference type="GO" id="GO:0009117">
    <property type="term" value="P:nucleotide metabolic process"/>
    <property type="evidence" value="ECO:0007669"/>
    <property type="project" value="UniProtKB-KW"/>
</dbReference>
<feature type="domain" description="Adenosine deaminase" evidence="6">
    <location>
        <begin position="22"/>
        <end position="348"/>
    </location>
</feature>
<feature type="binding site" evidence="5">
    <location>
        <position position="29"/>
    </location>
    <ligand>
        <name>Zn(2+)</name>
        <dbReference type="ChEBI" id="CHEBI:29105"/>
        <note>catalytic</note>
    </ligand>
</feature>
<accession>A0A843YN38</accession>
<dbReference type="OrthoDB" id="105475at2"/>
<dbReference type="FunFam" id="3.20.20.140:FF:000039">
    <property type="entry name" value="Adenine deaminase"/>
    <property type="match status" value="1"/>
</dbReference>
<evidence type="ECO:0000313" key="7">
    <source>
        <dbReference type="EMBL" id="MQQ99396.1"/>
    </source>
</evidence>
<feature type="active site" description="Proton donor" evidence="5">
    <location>
        <position position="217"/>
    </location>
</feature>
<feature type="binding site" evidence="5">
    <location>
        <position position="295"/>
    </location>
    <ligand>
        <name>Zn(2+)</name>
        <dbReference type="ChEBI" id="CHEBI:29105"/>
        <note>catalytic</note>
    </ligand>
</feature>
<dbReference type="HAMAP" id="MF_01962">
    <property type="entry name" value="Adenine_deaminase"/>
    <property type="match status" value="1"/>
</dbReference>
<dbReference type="Pfam" id="PF00962">
    <property type="entry name" value="A_deaminase"/>
    <property type="match status" value="1"/>
</dbReference>
<dbReference type="PANTHER" id="PTHR43114:SF6">
    <property type="entry name" value="ADENINE DEAMINASE"/>
    <property type="match status" value="1"/>
</dbReference>
<name>A0A843YN38_9BURK</name>